<organism evidence="3">
    <name type="scientific">Wuhan Louse Fly Virus 2</name>
    <dbReference type="NCBI Taxonomy" id="1608116"/>
    <lineage>
        <taxon>Viruses</taxon>
        <taxon>Riboviria</taxon>
    </lineage>
</organism>
<evidence type="ECO:0000313" key="3">
    <source>
        <dbReference type="EMBL" id="AJG39264.1"/>
    </source>
</evidence>
<dbReference type="GO" id="GO:0006351">
    <property type="term" value="P:DNA-templated transcription"/>
    <property type="evidence" value="ECO:0007669"/>
    <property type="project" value="InterPro"/>
</dbReference>
<dbReference type="PROSITE" id="PS50525">
    <property type="entry name" value="RDRP_SSRNA_NEG_SEG"/>
    <property type="match status" value="1"/>
</dbReference>
<accession>A0A0B5KFB1</accession>
<evidence type="ECO:0000259" key="2">
    <source>
        <dbReference type="PROSITE" id="PS50525"/>
    </source>
</evidence>
<dbReference type="InterPro" id="IPR007099">
    <property type="entry name" value="RNA-dir_pol_NSvirus"/>
</dbReference>
<dbReference type="GO" id="GO:0039694">
    <property type="term" value="P:viral RNA genome replication"/>
    <property type="evidence" value="ECO:0007669"/>
    <property type="project" value="InterPro"/>
</dbReference>
<proteinExistence type="predicted"/>
<sequence>MTDFSGSSDDSPPRKSWADMMVDFEPEAQSNPRPGPSGYKKHDWESRDYSPTQSSSSETSQVSHSGGKRRSRRELHKRAPRMTSPLTKEEQRYLEEFPLTGLPRVSSEPSKAGPVDSRTIKGMMGPIEDPEILKVQVDSKVEEDITELMILPKPNIRAWAKEERDDPGKKKKRLRWAIETPKEKIPERIRKKMGDFAERTDEMDLDLLQGLIKEVGDFIPNNDPRDLFIVQEGGERLMIPREMHSVSSGLMPRMTEVLIHNEPEKGFTIWPVVPRDTDLKIVSDPVTLNEEDSQKVTHTYSIHPWLKGSDVSFQDFFDPDKKGIFTIENQHLSPDWIFRVGNRIYFFEYTTCSYEISERAAERRLLEKLDKYAPIVHDYFRILGTLDAHLEMVLCVMLATPLNVYSNFELTPCSRLLSFRVQQALKAKCLLEARGVRQKEDKVRLKNIEECKKLVEELDLSPLTTCKGQAYYNNLRAPLDREDVKISRTHVKLAFERGIEDFKKDVITAEHQKASLEYLQKFKTRLYAETQECSLHMKAVIQVPLFYCRPTEPSINVKCIEVTPVDTLTVMWKQAFIYAGLYPQKFTTEEKTIQNVVDSQVLKIEDNSKKDFRRVEILLSQDQAEEIAKVGVKGKKHKGAKAVKDYRKEKKIPFSWSVEVSDIDVFMDMDEELFSPAGGPKSSWVKSFNKLLDKGRELSDTTDLALKFQDKIFKAYQTSRLAAWLRIISDIGTELAISLRQNCKDQEYVLKKLKNYEIYLLIKPTSSSSHIFFSIMTPESEILYYNNTTVCRPFKRSPEGLCYTDFISLTAEKLENWVNAESRGLSLVAGWADIYDLELLGNFDLSQEEVYEAKGRGKLLTSNPQFAGVRKETLLSLLMSLHDKAKCDEAGDLIRYIACEGFRHFQMKREPHKMLEKFPQFCRSRLEVWIYKKLLKTMKMIILRPFSRVKISDTGEKRFAWRNLFHPLLHYPLASPRPLVCNFYHHYAKNKNEKVGPVQECKMMKKLLKYEDVFDLNSKFLGERNKEDASYGFGEFSISLMRLIGTYMGSVFKRKYGRYWRKEISSVVYDALWHLDIEETCTIKASSKFTDGVVHRGSDRPRVVQAIVSFMEKHGIKNTTRIMDLLPFALAEVRKQGCLYVDLFKKEQHGGVREISILTGAERVLQLVVETISRTILRYFESDTLVHPLSKKRIPTRHETTLNSIRNTTRMYSITSCSSDDATTWCQSHYGPKLGIIPSMLVDNALGALIMTICSAWTKKLVSIPDQLMKSIIRHRSDEVIGSEMFNKMRACYNGQEQCKWMKTDSDYVEVQGGMLQGILHFTSSLLHTAVQEFSREIYEKYVRNSFEGQFHPHISVMQGSDDSAIMTSICFKEKSLENFKHANSLAILMSRFKYRIGMMVGIIPSKKSVKDSHMLMEYNSNFTVMSDTIVPTIKWIMTSQMIPESETLYSRQDNQYNLLSQLIEGGASTLCASLVQISQAMLHYRLLGGTVSPIFEEVAETWLMHPDLTTGFFWIDHPCLAGVAGLKYGMWKMVRADNSLMSRKLKHFIMRKQYNVTDLNPDFTFDEIMAISGAGVLSNSLALRFRNSSRLARIMRSLNLPTDYRLKANEHPEILYIREEMMLKDFDQLKLRLAIKMNTAGMIQSLGKGSSVARVIAASVYSLETLSWTNSSLQDGNKKLSLIYRIYQDISQMVYKDPLTEDEICEIFPMFEDYLNLEHLVSNIDFTKASPRFTTRRRVQRELYVYDPVVTSEKSLDTIVKWKWFGQKATVAKSVLERSWKLWKERIPWLEETHNLTLAKSPFKQDAIGLRNFIARSSIKGRVLHLNHAPLASSRGNASRRLFFQQDFWPSLFLGYQEDDAIVESDSPLPQVLGYLGQLPVSEKRKTEVASQLLIQSPPIEVPDTCPSINNALHNLRLIQDIMKHLHFNRNLDHVDVIWKRMEEWRLGVLGGYSVVQQKSCTGVWIGKGVWKGTIGGVSMQIFLDGMDISKVLVKDLSSFQQAFDMFRQWVYESRLRFLGSDTSRTKLSEGEQLVGFVNRSQATVGTGKGSPIIIKAEHDFPSFDLRQDVDWSTCKILVTYFAVKLRVKLYTGNLCEEVTLLTADSRQLLRRTSKLRPTQEMCDLRLPRLVNCVCRRPMELFQISRLYSDPQEINAWFIEFDLEPGPEDRARMMAFFSDSLKSELLDAGIHSGVELLDKILDVRDQDLQESVASSIRGESLGDDDADCVSSALRDKILMEIAAQTPKIWKKKTRLLRTGSLPDSLDMDDTQPISVTSDPGLHLRWGSIESLKNPLMETPPKRSSTPDSERKKDSMFGSDSDDSSLG</sequence>
<feature type="compositionally biased region" description="Low complexity" evidence="1">
    <location>
        <begin position="50"/>
        <end position="65"/>
    </location>
</feature>
<reference evidence="3" key="2">
    <citation type="journal article" date="2015" name="Elife">
        <title>Unprecedented genomic diversity of RNA viruses in arthropods reveals the ancestry of negative-sense RNA viruses.</title>
        <authorList>
            <person name="Li C.X."/>
            <person name="Shi M."/>
            <person name="Tian J.H."/>
            <person name="Lin X.D."/>
            <person name="Kang Y.J."/>
            <person name="Chen L.J."/>
            <person name="Qin X.C."/>
            <person name="Xu J."/>
            <person name="Holmes E.C."/>
            <person name="Zhang Y.Z."/>
        </authorList>
    </citation>
    <scope>NUCLEOTIDE SEQUENCE</scope>
    <source>
        <strain evidence="3">BFJSC-11</strain>
    </source>
</reference>
<dbReference type="Pfam" id="PF04196">
    <property type="entry name" value="Bunya_RdRp"/>
    <property type="match status" value="1"/>
</dbReference>
<reference evidence="3" key="1">
    <citation type="submission" date="2014-09" db="EMBL/GenBank/DDBJ databases">
        <authorList>
            <person name="Li C.-X."/>
            <person name="Shi M."/>
            <person name="Tian J.-H."/>
            <person name="Lin X.-D."/>
            <person name="Kang Y.-J."/>
            <person name="Qin X.-C."/>
            <person name="Chen L.-J."/>
            <person name="Xu J."/>
            <person name="Holmes E.C."/>
        </authorList>
    </citation>
    <scope>NUCLEOTIDE SEQUENCE</scope>
    <source>
        <strain evidence="3">BFJSC-11</strain>
    </source>
</reference>
<evidence type="ECO:0000256" key="1">
    <source>
        <dbReference type="SAM" id="MobiDB-lite"/>
    </source>
</evidence>
<dbReference type="EMBL" id="KM817694">
    <property type="protein sequence ID" value="AJG39264.1"/>
    <property type="molecule type" value="Viral_cRNA"/>
</dbReference>
<protein>
    <submittedName>
        <fullName evidence="3">RNA-dependent RNA polymerase</fullName>
    </submittedName>
</protein>
<gene>
    <name evidence="3" type="primary">L</name>
</gene>
<feature type="region of interest" description="Disordered" evidence="1">
    <location>
        <begin position="2261"/>
        <end position="2327"/>
    </location>
</feature>
<keyword evidence="3" id="KW-0548">Nucleotidyltransferase</keyword>
<feature type="domain" description="RdRp catalytic" evidence="2">
    <location>
        <begin position="1204"/>
        <end position="1396"/>
    </location>
</feature>
<feature type="non-terminal residue" evidence="3">
    <location>
        <position position="2327"/>
    </location>
</feature>
<dbReference type="InterPro" id="IPR007322">
    <property type="entry name" value="RNA_pol_bunyavir"/>
</dbReference>
<keyword evidence="3" id="KW-0808">Transferase</keyword>
<keyword evidence="3" id="KW-0696">RNA-directed RNA polymerase</keyword>
<feature type="compositionally biased region" description="Polar residues" evidence="1">
    <location>
        <begin position="1"/>
        <end position="10"/>
    </location>
</feature>
<dbReference type="GO" id="GO:0003968">
    <property type="term" value="F:RNA-directed RNA polymerase activity"/>
    <property type="evidence" value="ECO:0007669"/>
    <property type="project" value="UniProtKB-KW"/>
</dbReference>
<name>A0A0B5KFB1_9VIRU</name>
<feature type="region of interest" description="Disordered" evidence="1">
    <location>
        <begin position="1"/>
        <end position="124"/>
    </location>
</feature>
<feature type="compositionally biased region" description="Basic residues" evidence="1">
    <location>
        <begin position="66"/>
        <end position="80"/>
    </location>
</feature>